<gene>
    <name evidence="2" type="ORF">BSTOLATCC_MIC12736</name>
</gene>
<proteinExistence type="predicted"/>
<dbReference type="Proteomes" id="UP001162131">
    <property type="component" value="Unassembled WGS sequence"/>
</dbReference>
<protein>
    <recommendedName>
        <fullName evidence="4">Sperm-tail PG-rich repeat-containing protein 2</fullName>
    </recommendedName>
</protein>
<dbReference type="EMBL" id="CAJZBQ010000013">
    <property type="protein sequence ID" value="CAG9314958.1"/>
    <property type="molecule type" value="Genomic_DNA"/>
</dbReference>
<evidence type="ECO:0000313" key="2">
    <source>
        <dbReference type="EMBL" id="CAG9314958.1"/>
    </source>
</evidence>
<dbReference type="PANTHER" id="PTHR21580">
    <property type="entry name" value="SHIPPO-1-RELATED"/>
    <property type="match status" value="1"/>
</dbReference>
<keyword evidence="3" id="KW-1185">Reference proteome</keyword>
<dbReference type="AlphaFoldDB" id="A0AAU9ILL8"/>
<feature type="region of interest" description="Disordered" evidence="1">
    <location>
        <begin position="410"/>
        <end position="450"/>
    </location>
</feature>
<feature type="compositionally biased region" description="Acidic residues" evidence="1">
    <location>
        <begin position="259"/>
        <end position="272"/>
    </location>
</feature>
<sequence length="660" mass="74692">MAFVNKAERKLDFYSSGTSNLGPGSYSTAKESKPKPSYAPFSTTTERNVMKSLPTNSGPGPGSYATTTAESILNPHSISEAKNLSKLSSNFASKLSRFKEKRRENSPGPGSYDLVAEWAPQRKESLKRDDAINWIRMPSAPSIPAQNQAYGYEEAPSGVLVMQKSPQKIYSGTKKDCVGPGHYNPKDPWELSPGKGTEWYKSNTKRTFIAKPQTGNIIGPGSYSQNKLPLAPLYKSKPSASFVSTTKRIGIINVKSEVTEENEDGSSTEGDEGIPGPGYYYKEEAFTGFKKTEVPRHLQNFGSRSSRFQYKNPDVKVAPGQYQETRKSITTKKTAKAPFDSTENRFKEFVDPNPGPGSYKDENILDNIQKKVWGKEGVFGSTEKRFVAHRVNETPGPGYYVADESRVGIHNSSKHKPSSVFSSRVKRDFSPNQSESPAPGHYEISTSISGSRRISHKTAVSLIGNSTEAPKKVGFNSNVERFDLDKNAKDPLGPGSYQVDPTIKRQAHSPKFSISKEERFKQKTPEELPGPGAYHDEYNEQTWNKKSYNILYSFWVYFILTNYLSHYRWRFLFHCRKHTSRIARVKWHHFNHIFHLSQLIQQGVAIRFQVINVKLVIFFFKNNHLMLLIYFCIEFSINDHINKHFFALPYASRRRNVSKW</sequence>
<reference evidence="2" key="1">
    <citation type="submission" date="2021-09" db="EMBL/GenBank/DDBJ databases">
        <authorList>
            <consortium name="AG Swart"/>
            <person name="Singh M."/>
            <person name="Singh A."/>
            <person name="Seah K."/>
            <person name="Emmerich C."/>
        </authorList>
    </citation>
    <scope>NUCLEOTIDE SEQUENCE</scope>
    <source>
        <strain evidence="2">ATCC30299</strain>
    </source>
</reference>
<evidence type="ECO:0000313" key="3">
    <source>
        <dbReference type="Proteomes" id="UP001162131"/>
    </source>
</evidence>
<dbReference type="InterPro" id="IPR051291">
    <property type="entry name" value="CIMAP"/>
</dbReference>
<dbReference type="InterPro" id="IPR010736">
    <property type="entry name" value="SHIPPO-rpt"/>
</dbReference>
<evidence type="ECO:0000256" key="1">
    <source>
        <dbReference type="SAM" id="MobiDB-lite"/>
    </source>
</evidence>
<dbReference type="Pfam" id="PF07004">
    <property type="entry name" value="SHIPPO-rpt"/>
    <property type="match status" value="6"/>
</dbReference>
<name>A0AAU9ILL8_9CILI</name>
<feature type="region of interest" description="Disordered" evidence="1">
    <location>
        <begin position="14"/>
        <end position="68"/>
    </location>
</feature>
<organism evidence="2 3">
    <name type="scientific">Blepharisma stoltei</name>
    <dbReference type="NCBI Taxonomy" id="1481888"/>
    <lineage>
        <taxon>Eukaryota</taxon>
        <taxon>Sar</taxon>
        <taxon>Alveolata</taxon>
        <taxon>Ciliophora</taxon>
        <taxon>Postciliodesmatophora</taxon>
        <taxon>Heterotrichea</taxon>
        <taxon>Heterotrichida</taxon>
        <taxon>Blepharismidae</taxon>
        <taxon>Blepharisma</taxon>
    </lineage>
</organism>
<accession>A0AAU9ILL8</accession>
<dbReference type="PANTHER" id="PTHR21580:SF60">
    <property type="entry name" value="SPERM-TAIL PG-RICH REPEAT-CONTAINING PROTEIN 2"/>
    <property type="match status" value="1"/>
</dbReference>
<evidence type="ECO:0008006" key="4">
    <source>
        <dbReference type="Google" id="ProtNLM"/>
    </source>
</evidence>
<feature type="region of interest" description="Disordered" evidence="1">
    <location>
        <begin position="258"/>
        <end position="277"/>
    </location>
</feature>
<feature type="compositionally biased region" description="Polar residues" evidence="1">
    <location>
        <begin position="15"/>
        <end position="29"/>
    </location>
</feature>
<comment type="caution">
    <text evidence="2">The sequence shown here is derived from an EMBL/GenBank/DDBJ whole genome shotgun (WGS) entry which is preliminary data.</text>
</comment>
<feature type="compositionally biased region" description="Polar residues" evidence="1">
    <location>
        <begin position="40"/>
        <end position="68"/>
    </location>
</feature>